<dbReference type="AlphaFoldDB" id="A0A085LT78"/>
<dbReference type="EMBL" id="KL363301">
    <property type="protein sequence ID" value="KFD48174.1"/>
    <property type="molecule type" value="Genomic_DNA"/>
</dbReference>
<proteinExistence type="predicted"/>
<organism evidence="1 2">
    <name type="scientific">Trichuris suis</name>
    <name type="common">pig whipworm</name>
    <dbReference type="NCBI Taxonomy" id="68888"/>
    <lineage>
        <taxon>Eukaryota</taxon>
        <taxon>Metazoa</taxon>
        <taxon>Ecdysozoa</taxon>
        <taxon>Nematoda</taxon>
        <taxon>Enoplea</taxon>
        <taxon>Dorylaimia</taxon>
        <taxon>Trichinellida</taxon>
        <taxon>Trichuridae</taxon>
        <taxon>Trichuris</taxon>
    </lineage>
</organism>
<evidence type="ECO:0000313" key="1">
    <source>
        <dbReference type="EMBL" id="KFD48174.1"/>
    </source>
</evidence>
<keyword evidence="2" id="KW-1185">Reference proteome</keyword>
<sequence>MAWSVLVPHRHANICINMNRKKQRYNVIFKVNVASWSTSRKRSVKTTMSLQGDSLSSKRRSQEKLADLKAPFDRTIDVAYS</sequence>
<accession>A0A085LT78</accession>
<reference evidence="1 2" key="1">
    <citation type="journal article" date="2014" name="Nat. Genet.">
        <title>Genome and transcriptome of the porcine whipworm Trichuris suis.</title>
        <authorList>
            <person name="Jex A.R."/>
            <person name="Nejsum P."/>
            <person name="Schwarz E.M."/>
            <person name="Hu L."/>
            <person name="Young N.D."/>
            <person name="Hall R.S."/>
            <person name="Korhonen P.K."/>
            <person name="Liao S."/>
            <person name="Thamsborg S."/>
            <person name="Xia J."/>
            <person name="Xu P."/>
            <person name="Wang S."/>
            <person name="Scheerlinck J.P."/>
            <person name="Hofmann A."/>
            <person name="Sternberg P.W."/>
            <person name="Wang J."/>
            <person name="Gasser R.B."/>
        </authorList>
    </citation>
    <scope>NUCLEOTIDE SEQUENCE [LARGE SCALE GENOMIC DNA]</scope>
    <source>
        <strain evidence="1">DCEP-RM93M</strain>
    </source>
</reference>
<dbReference type="Proteomes" id="UP000030764">
    <property type="component" value="Unassembled WGS sequence"/>
</dbReference>
<evidence type="ECO:0000313" key="2">
    <source>
        <dbReference type="Proteomes" id="UP000030764"/>
    </source>
</evidence>
<name>A0A085LT78_9BILA</name>
<gene>
    <name evidence="1" type="ORF">M513_10960</name>
</gene>
<protein>
    <submittedName>
        <fullName evidence="1">Uncharacterized protein</fullName>
    </submittedName>
</protein>